<dbReference type="Pfam" id="PF00151">
    <property type="entry name" value="Lipase"/>
    <property type="match status" value="1"/>
</dbReference>
<dbReference type="InterPro" id="IPR000734">
    <property type="entry name" value="TAG_lipase"/>
</dbReference>
<dbReference type="AlphaFoldDB" id="A0AAD8DKB2"/>
<comment type="caution">
    <text evidence="7">The sequence shown here is derived from an EMBL/GenBank/DDBJ whole genome shotgun (WGS) entry which is preliminary data.</text>
</comment>
<dbReference type="GO" id="GO:0005615">
    <property type="term" value="C:extracellular space"/>
    <property type="evidence" value="ECO:0007669"/>
    <property type="project" value="TreeGrafter"/>
</dbReference>
<dbReference type="InterPro" id="IPR013818">
    <property type="entry name" value="Lipase"/>
</dbReference>
<accession>A0AAD8DKB2</accession>
<evidence type="ECO:0000313" key="7">
    <source>
        <dbReference type="EMBL" id="KAJ8704199.1"/>
    </source>
</evidence>
<evidence type="ECO:0000313" key="8">
    <source>
        <dbReference type="Proteomes" id="UP001231518"/>
    </source>
</evidence>
<keyword evidence="3" id="KW-0964">Secreted</keyword>
<dbReference type="EMBL" id="JARGEI010000032">
    <property type="protein sequence ID" value="KAJ8704199.1"/>
    <property type="molecule type" value="Genomic_DNA"/>
</dbReference>
<dbReference type="GO" id="GO:0016042">
    <property type="term" value="P:lipid catabolic process"/>
    <property type="evidence" value="ECO:0007669"/>
    <property type="project" value="TreeGrafter"/>
</dbReference>
<sequence>MQSVVPLACFLSVIRPPGVQYENALLQIAPVDKAKCPFVKDSSDIAFQLFTRHNPTVYQELMVGDDERLFASNMDFGAPTVVYFHAFMEQPDDGSGIMLREAYMQRGDANVIMVDAHRLEAGPWYFTAAHNTWYIGRFAATFVDYMVSRGLDLNTTHFVGHSLGAQAAGVAGSALTTGRVSRITGLDPALPLFSGLPLEQRLDTSDAHFVDVIHTDAGIFGYKEPIGHADFFPNGGKSPQPGCELEVVIPKQLLLNKCDGTERTRGFYSFYLMSNTEPHKEHSDLNQIKPFQTGSRRIKLDLTGVGTKELNKEHIQPRKYLEKKSKIHMDVRHFTPENKLRKKRVKRNVETLSINTDEAKTGKHLDIHTDDTETNEGRESVLHDRPLNNETTAEIAVNRTQVHDKTIKDAAKKTKHNHAKKAPTDTHKHTDRHAKKRQKRFLQLFSRAENEDNFIFRALNFLVKNRKNVVPIISVVRDINTLVKSGNGELNHVTREHNNYVGITPPPLAPLSYSLELGNESRLTAFVKRLFGLSPKGDRLTIGSG</sequence>
<evidence type="ECO:0000256" key="4">
    <source>
        <dbReference type="RuleBase" id="RU004262"/>
    </source>
</evidence>
<evidence type="ECO:0000256" key="2">
    <source>
        <dbReference type="ARBA" id="ARBA00010701"/>
    </source>
</evidence>
<dbReference type="PANTHER" id="PTHR11610:SF169">
    <property type="entry name" value="GH15759P-RELATED"/>
    <property type="match status" value="1"/>
</dbReference>
<dbReference type="Proteomes" id="UP001231518">
    <property type="component" value="Chromosome 31"/>
</dbReference>
<evidence type="ECO:0000256" key="5">
    <source>
        <dbReference type="SAM" id="MobiDB-lite"/>
    </source>
</evidence>
<protein>
    <recommendedName>
        <fullName evidence="6">Lipase domain-containing protein</fullName>
    </recommendedName>
</protein>
<dbReference type="GO" id="GO:0017171">
    <property type="term" value="F:serine hydrolase activity"/>
    <property type="evidence" value="ECO:0007669"/>
    <property type="project" value="TreeGrafter"/>
</dbReference>
<gene>
    <name evidence="7" type="ORF">PYW07_013493</name>
</gene>
<dbReference type="SUPFAM" id="SSF53474">
    <property type="entry name" value="alpha/beta-Hydrolases"/>
    <property type="match status" value="1"/>
</dbReference>
<dbReference type="Gene3D" id="3.40.50.1820">
    <property type="entry name" value="alpha/beta hydrolase"/>
    <property type="match status" value="1"/>
</dbReference>
<dbReference type="PANTHER" id="PTHR11610">
    <property type="entry name" value="LIPASE"/>
    <property type="match status" value="1"/>
</dbReference>
<evidence type="ECO:0000259" key="6">
    <source>
        <dbReference type="Pfam" id="PF00151"/>
    </source>
</evidence>
<dbReference type="InterPro" id="IPR029058">
    <property type="entry name" value="AB_hydrolase_fold"/>
</dbReference>
<keyword evidence="8" id="KW-1185">Reference proteome</keyword>
<dbReference type="GO" id="GO:0016298">
    <property type="term" value="F:lipase activity"/>
    <property type="evidence" value="ECO:0007669"/>
    <property type="project" value="InterPro"/>
</dbReference>
<proteinExistence type="inferred from homology"/>
<comment type="subcellular location">
    <subcellularLocation>
        <location evidence="1">Secreted</location>
    </subcellularLocation>
</comment>
<evidence type="ECO:0000256" key="1">
    <source>
        <dbReference type="ARBA" id="ARBA00004613"/>
    </source>
</evidence>
<name>A0AAD8DKB2_MYTSE</name>
<organism evidence="7 8">
    <name type="scientific">Mythimna separata</name>
    <name type="common">Oriental armyworm</name>
    <name type="synonym">Pseudaletia separata</name>
    <dbReference type="NCBI Taxonomy" id="271217"/>
    <lineage>
        <taxon>Eukaryota</taxon>
        <taxon>Metazoa</taxon>
        <taxon>Ecdysozoa</taxon>
        <taxon>Arthropoda</taxon>
        <taxon>Hexapoda</taxon>
        <taxon>Insecta</taxon>
        <taxon>Pterygota</taxon>
        <taxon>Neoptera</taxon>
        <taxon>Endopterygota</taxon>
        <taxon>Lepidoptera</taxon>
        <taxon>Glossata</taxon>
        <taxon>Ditrysia</taxon>
        <taxon>Noctuoidea</taxon>
        <taxon>Noctuidae</taxon>
        <taxon>Noctuinae</taxon>
        <taxon>Hadenini</taxon>
        <taxon>Mythimna</taxon>
    </lineage>
</organism>
<dbReference type="InterPro" id="IPR033906">
    <property type="entry name" value="Lipase_N"/>
</dbReference>
<dbReference type="CDD" id="cd00707">
    <property type="entry name" value="Pancreat_lipase_like"/>
    <property type="match status" value="1"/>
</dbReference>
<evidence type="ECO:0000256" key="3">
    <source>
        <dbReference type="ARBA" id="ARBA00022525"/>
    </source>
</evidence>
<feature type="domain" description="Lipase" evidence="6">
    <location>
        <begin position="40"/>
        <end position="247"/>
    </location>
</feature>
<feature type="region of interest" description="Disordered" evidence="5">
    <location>
        <begin position="410"/>
        <end position="437"/>
    </location>
</feature>
<reference evidence="7" key="1">
    <citation type="submission" date="2023-03" db="EMBL/GenBank/DDBJ databases">
        <title>Chromosome-level genomes of two armyworms, Mythimna separata and Mythimna loreyi, provide insights into the biosynthesis and reception of sex pheromones.</title>
        <authorList>
            <person name="Zhao H."/>
        </authorList>
    </citation>
    <scope>NUCLEOTIDE SEQUENCE</scope>
    <source>
        <strain evidence="7">BeijingLab</strain>
        <tissue evidence="7">Pupa</tissue>
    </source>
</reference>
<comment type="similarity">
    <text evidence="2 4">Belongs to the AB hydrolase superfamily. Lipase family.</text>
</comment>